<dbReference type="InterPro" id="IPR032710">
    <property type="entry name" value="NTF2-like_dom_sf"/>
</dbReference>
<proteinExistence type="predicted"/>
<dbReference type="Proteomes" id="UP000325466">
    <property type="component" value="Unassembled WGS sequence"/>
</dbReference>
<evidence type="ECO:0000259" key="1">
    <source>
        <dbReference type="Pfam" id="PF07858"/>
    </source>
</evidence>
<gene>
    <name evidence="3" type="ORF">OCS65_18905</name>
    <name evidence="2" type="ORF">RAJCM14343_0640</name>
</gene>
<dbReference type="KEGG" id="rav:AAT18_10105"/>
<evidence type="ECO:0000313" key="3">
    <source>
        <dbReference type="EMBL" id="UYF92534.1"/>
    </source>
</evidence>
<organism evidence="3 5">
    <name type="scientific">Rhodococcus aetherivorans</name>
    <dbReference type="NCBI Taxonomy" id="191292"/>
    <lineage>
        <taxon>Bacteria</taxon>
        <taxon>Bacillati</taxon>
        <taxon>Actinomycetota</taxon>
        <taxon>Actinomycetes</taxon>
        <taxon>Mycobacteriales</taxon>
        <taxon>Nocardiaceae</taxon>
        <taxon>Rhodococcus</taxon>
    </lineage>
</organism>
<feature type="domain" description="Limonene-1,2-epoxide hydrolase" evidence="1">
    <location>
        <begin position="25"/>
        <end position="118"/>
    </location>
</feature>
<dbReference type="SUPFAM" id="SSF54427">
    <property type="entry name" value="NTF2-like"/>
    <property type="match status" value="1"/>
</dbReference>
<dbReference type="RefSeq" id="WP_006940201.1">
    <property type="nucleotide sequence ID" value="NZ_BAAAYP010000043.1"/>
</dbReference>
<dbReference type="EMBL" id="BLAH01000017">
    <property type="protein sequence ID" value="GES35393.1"/>
    <property type="molecule type" value="Genomic_DNA"/>
</dbReference>
<name>A0A059MSS8_9NOCA</name>
<evidence type="ECO:0000313" key="4">
    <source>
        <dbReference type="Proteomes" id="UP000325466"/>
    </source>
</evidence>
<reference evidence="2" key="2">
    <citation type="submission" date="2019-10" db="EMBL/GenBank/DDBJ databases">
        <title>Draft genome sequence of Rhodococcus aetherivorans JCM 14343.</title>
        <authorList>
            <person name="Inoue D."/>
            <person name="Nakazawa M."/>
            <person name="Yamamoto N."/>
            <person name="Sei K."/>
            <person name="Ike M."/>
        </authorList>
    </citation>
    <scope>NUCLEOTIDE SEQUENCE</scope>
    <source>
        <strain evidence="2">JCM 14343</strain>
    </source>
</reference>
<dbReference type="Pfam" id="PF07858">
    <property type="entry name" value="LEH"/>
    <property type="match status" value="1"/>
</dbReference>
<dbReference type="InterPro" id="IPR013100">
    <property type="entry name" value="LEH"/>
</dbReference>
<accession>A0A0F6VHW7</accession>
<dbReference type="Gene3D" id="3.10.450.50">
    <property type="match status" value="1"/>
</dbReference>
<accession>N1M7X0</accession>
<accession>A0A059MSS8</accession>
<reference evidence="3" key="3">
    <citation type="submission" date="2022-09" db="EMBL/GenBank/DDBJ databases">
        <title>The genome sequence of Rhodococcus aetherivorans N1.</title>
        <authorList>
            <person name="Jiang W."/>
        </authorList>
    </citation>
    <scope>NUCLEOTIDE SEQUENCE</scope>
    <source>
        <strain evidence="3">N1</strain>
    </source>
</reference>
<sequence>MTPDELVTEFCRRWADPDPAVLASYFTDDAVYHNIPMEPVRGRAAIEEFIAGFVASFGGIDFRIRHQAVHGGVVLNERVDVFTLGGRTVELPVMGTFEVVDGRIAGWRDYFDMAPITEAAQQDPAD</sequence>
<evidence type="ECO:0000313" key="2">
    <source>
        <dbReference type="EMBL" id="GES35393.1"/>
    </source>
</evidence>
<dbReference type="GeneID" id="83622533"/>
<evidence type="ECO:0000313" key="5">
    <source>
        <dbReference type="Proteomes" id="UP001163947"/>
    </source>
</evidence>
<dbReference type="EMBL" id="CP106982">
    <property type="protein sequence ID" value="UYF92534.1"/>
    <property type="molecule type" value="Genomic_DNA"/>
</dbReference>
<protein>
    <submittedName>
        <fullName evidence="3">Nuclear transport factor 2 family protein</fullName>
    </submittedName>
</protein>
<dbReference type="Proteomes" id="UP001163947">
    <property type="component" value="Chromosome"/>
</dbReference>
<dbReference type="AlphaFoldDB" id="A0A059MSS8"/>
<keyword evidence="4" id="KW-1185">Reference proteome</keyword>
<reference evidence="2 4" key="1">
    <citation type="journal article" date="2018" name="Biodegradation">
        <title>1,4-Dioxane degradation characteristics of Rhodococcus aetherivorans JCM 14343.</title>
        <authorList>
            <person name="Inoue D."/>
            <person name="Tsunoda T."/>
            <person name="Yamamoto N."/>
            <person name="Ike M."/>
            <person name="Sei K."/>
        </authorList>
    </citation>
    <scope>NUCLEOTIDE SEQUENCE [LARGE SCALE GENOMIC DNA]</scope>
    <source>
        <strain evidence="2 4">JCM 14343</strain>
    </source>
</reference>